<dbReference type="Proteomes" id="UP001596084">
    <property type="component" value="Unassembled WGS sequence"/>
</dbReference>
<dbReference type="PROSITE" id="PS50113">
    <property type="entry name" value="PAC"/>
    <property type="match status" value="2"/>
</dbReference>
<keyword evidence="13" id="KW-1185">Reference proteome</keyword>
<dbReference type="PROSITE" id="PS50112">
    <property type="entry name" value="PAS"/>
    <property type="match status" value="1"/>
</dbReference>
<dbReference type="InterPro" id="IPR001610">
    <property type="entry name" value="PAC"/>
</dbReference>
<feature type="domain" description="Histidine kinase" evidence="8">
    <location>
        <begin position="990"/>
        <end position="1209"/>
    </location>
</feature>
<dbReference type="InterPro" id="IPR003594">
    <property type="entry name" value="HATPase_dom"/>
</dbReference>
<dbReference type="SMART" id="SM00304">
    <property type="entry name" value="HAMP"/>
    <property type="match status" value="1"/>
</dbReference>
<name>A0ABW0QB09_9BURK</name>
<dbReference type="Gene3D" id="1.10.287.130">
    <property type="match status" value="1"/>
</dbReference>
<feature type="domain" description="PAC" evidence="10">
    <location>
        <begin position="436"/>
        <end position="488"/>
    </location>
</feature>
<dbReference type="PRINTS" id="PR00344">
    <property type="entry name" value="BCTRLSENSOR"/>
</dbReference>
<evidence type="ECO:0000259" key="8">
    <source>
        <dbReference type="PROSITE" id="PS50109"/>
    </source>
</evidence>
<evidence type="ECO:0000256" key="1">
    <source>
        <dbReference type="ARBA" id="ARBA00000085"/>
    </source>
</evidence>
<dbReference type="PANTHER" id="PTHR42878">
    <property type="entry name" value="TWO-COMPONENT HISTIDINE KINASE"/>
    <property type="match status" value="1"/>
</dbReference>
<keyword evidence="4" id="KW-0597">Phosphoprotein</keyword>
<comment type="catalytic activity">
    <reaction evidence="1">
        <text>ATP + protein L-histidine = ADP + protein N-phospho-L-histidine.</text>
        <dbReference type="EC" id="2.7.13.3"/>
    </reaction>
</comment>
<organism evidence="12 13">
    <name type="scientific">Polaromonas jejuensis</name>
    <dbReference type="NCBI Taxonomy" id="457502"/>
    <lineage>
        <taxon>Bacteria</taxon>
        <taxon>Pseudomonadati</taxon>
        <taxon>Pseudomonadota</taxon>
        <taxon>Betaproteobacteria</taxon>
        <taxon>Burkholderiales</taxon>
        <taxon>Comamonadaceae</taxon>
        <taxon>Polaromonas</taxon>
    </lineage>
</organism>
<dbReference type="InterPro" id="IPR000700">
    <property type="entry name" value="PAS-assoc_C"/>
</dbReference>
<dbReference type="SMART" id="SM00065">
    <property type="entry name" value="GAF"/>
    <property type="match status" value="2"/>
</dbReference>
<dbReference type="SMART" id="SM00387">
    <property type="entry name" value="HATPase_c"/>
    <property type="match status" value="1"/>
</dbReference>
<feature type="domain" description="PAS" evidence="9">
    <location>
        <begin position="846"/>
        <end position="908"/>
    </location>
</feature>
<keyword evidence="7" id="KW-0472">Membrane</keyword>
<comment type="caution">
    <text evidence="12">The sequence shown here is derived from an EMBL/GenBank/DDBJ whole genome shotgun (WGS) entry which is preliminary data.</text>
</comment>
<evidence type="ECO:0000259" key="10">
    <source>
        <dbReference type="PROSITE" id="PS50113"/>
    </source>
</evidence>
<dbReference type="SUPFAM" id="SSF47384">
    <property type="entry name" value="Homodimeric domain of signal transducing histidine kinase"/>
    <property type="match status" value="1"/>
</dbReference>
<dbReference type="Gene3D" id="3.30.450.40">
    <property type="match status" value="2"/>
</dbReference>
<dbReference type="InterPro" id="IPR003661">
    <property type="entry name" value="HisK_dim/P_dom"/>
</dbReference>
<dbReference type="InterPro" id="IPR000014">
    <property type="entry name" value="PAS"/>
</dbReference>
<sequence>MLLALLPVFGLLAYSASQSRKTAFQLAESSLQSQALLVAAHQQRLVDMTHELLNGVASATYVKSVAPALCGQHLKNLLAEHPEFTNLGVAGLDGQLVCDARGIGRQAQVGDRLYFRQVLEGRSFAVGRYAAEPRSGLPGLGFAVPVHNPAGQLGGVAFAVLGLPGLSTPLGSLPISLPGLDLAVLDGQGTVLAAHPAQPSWLGRPHPDAAVQRAVQMRQPGVLNAEDAEAVQRIYAFAPVPGGEGQGLFAALRMPHELVAAQSRDTLAIELLALLGMMLFGVACAWWMGNRLIVNPARAILKEANEVAAGNLAARIRLGPLYQGEFGEIGRSFNRMAGSLQARQDELDAALRHACKEQAWLDLILNSMSEGVIATDAEGRIQLFNASARQLYVAPEIGSLLEDWRGNHELRRLDGSPLHPGSARPLQKALRGTRIDNQEVLLCRPGAEDRILSMSTRPLRDADQQVLGGVAVFNDITERKAAESFALAQEQVLTLIAGGGPLSQSLDAIGRLIEQSTPLNLCSILLVDGQQLRHGAAPSLPERIVQALDGLPIGDGAGACGTAAFRKAPVVVEDSECDPLMRDDRELLREHDLRACWSAPVIAGDGEVLATFAMYRRHPGKPEARDLALIATATRLARIALERARAEAALVRTHRALQMLSRSSMAMNRMEDEARLLAEVCRVAVEVGGYRLAWVGYARDDARKSIEPMAHAGDERGYLAALQLSWREDPETGLGPAGRAIRTGEPQHIGDVSRGDRHFHRPELALQRGFRRAICLPLREGSSSFGVLYLYAGEMQHFHADEVKLLQELADNLAFGISSLRARGERHRSREAARLAAIKLGEQASLLDRAQDAIMVRNLDGTLRFWNRGAERLYGWTAEEVLGKTMAEAMYRDPQELTAAMRQTLGNDWTGEREQLARDGSVVFVEMRSTAVRDEQGQVNGVMSINTDIRERKRAHEEILSLNAGLEERVRQRTAQLEFANKQLESFSYSVSHDLRTPLSAIDGFSDLLEKTMAKADPGPLVERGRHYLARIRAGVSQMGELIDAMLSLAQVSRSSLRWEPVDLSAQAAALLSAYQEREPGRLVRLHVEAGLVAQGDPRLLHLVLDNLLGNAWKFSAGQDCAEISLAHETGSAGETIFFVRDNGAGFDMAYAEKLFGPFQRLHSQSEFAGTGIGLATVHRIIERHGGRIWSESAPGKGATFYFTLGLSRL</sequence>
<reference evidence="13" key="1">
    <citation type="journal article" date="2019" name="Int. J. Syst. Evol. Microbiol.">
        <title>The Global Catalogue of Microorganisms (GCM) 10K type strain sequencing project: providing services to taxonomists for standard genome sequencing and annotation.</title>
        <authorList>
            <consortium name="The Broad Institute Genomics Platform"/>
            <consortium name="The Broad Institute Genome Sequencing Center for Infectious Disease"/>
            <person name="Wu L."/>
            <person name="Ma J."/>
        </authorList>
    </citation>
    <scope>NUCLEOTIDE SEQUENCE [LARGE SCALE GENOMIC DNA]</scope>
    <source>
        <strain evidence="13">CGMCC 4.7277</strain>
    </source>
</reference>
<dbReference type="PROSITE" id="PS50885">
    <property type="entry name" value="HAMP"/>
    <property type="match status" value="1"/>
</dbReference>
<dbReference type="SUPFAM" id="SSF158472">
    <property type="entry name" value="HAMP domain-like"/>
    <property type="match status" value="1"/>
</dbReference>
<dbReference type="Gene3D" id="3.30.565.10">
    <property type="entry name" value="Histidine kinase-like ATPase, C-terminal domain"/>
    <property type="match status" value="1"/>
</dbReference>
<dbReference type="InterPro" id="IPR003018">
    <property type="entry name" value="GAF"/>
</dbReference>
<gene>
    <name evidence="12" type="ORF">ACFPP7_13090</name>
</gene>
<dbReference type="InterPro" id="IPR036890">
    <property type="entry name" value="HATPase_C_sf"/>
</dbReference>
<protein>
    <recommendedName>
        <fullName evidence="3">histidine kinase</fullName>
        <ecNumber evidence="3">2.7.13.3</ecNumber>
    </recommendedName>
</protein>
<accession>A0ABW0QB09</accession>
<dbReference type="PANTHER" id="PTHR42878:SF15">
    <property type="entry name" value="BACTERIOPHYTOCHROME"/>
    <property type="match status" value="1"/>
</dbReference>
<dbReference type="CDD" id="cd00130">
    <property type="entry name" value="PAS"/>
    <property type="match status" value="2"/>
</dbReference>
<dbReference type="Pfam" id="PF08448">
    <property type="entry name" value="PAS_4"/>
    <property type="match status" value="2"/>
</dbReference>
<evidence type="ECO:0000256" key="2">
    <source>
        <dbReference type="ARBA" id="ARBA00004370"/>
    </source>
</evidence>
<dbReference type="InterPro" id="IPR036097">
    <property type="entry name" value="HisK_dim/P_sf"/>
</dbReference>
<dbReference type="Gene3D" id="6.10.340.10">
    <property type="match status" value="1"/>
</dbReference>
<comment type="subcellular location">
    <subcellularLocation>
        <location evidence="2">Membrane</location>
    </subcellularLocation>
</comment>
<dbReference type="CDD" id="cd12914">
    <property type="entry name" value="PDC1_DGC_like"/>
    <property type="match status" value="1"/>
</dbReference>
<dbReference type="Pfam" id="PF02518">
    <property type="entry name" value="HATPase_c"/>
    <property type="match status" value="1"/>
</dbReference>
<evidence type="ECO:0000313" key="12">
    <source>
        <dbReference type="EMBL" id="MFC5521838.1"/>
    </source>
</evidence>
<keyword evidence="5" id="KW-0808">Transferase</keyword>
<dbReference type="InterPro" id="IPR013656">
    <property type="entry name" value="PAS_4"/>
</dbReference>
<evidence type="ECO:0000259" key="9">
    <source>
        <dbReference type="PROSITE" id="PS50112"/>
    </source>
</evidence>
<dbReference type="NCBIfam" id="TIGR00229">
    <property type="entry name" value="sensory_box"/>
    <property type="match status" value="2"/>
</dbReference>
<dbReference type="InterPro" id="IPR050351">
    <property type="entry name" value="BphY/WalK/GraS-like"/>
</dbReference>
<dbReference type="Pfam" id="PF13185">
    <property type="entry name" value="GAF_2"/>
    <property type="match status" value="2"/>
</dbReference>
<dbReference type="SMART" id="SM00388">
    <property type="entry name" value="HisKA"/>
    <property type="match status" value="1"/>
</dbReference>
<dbReference type="InterPro" id="IPR005467">
    <property type="entry name" value="His_kinase_dom"/>
</dbReference>
<dbReference type="EC" id="2.7.13.3" evidence="3"/>
<dbReference type="InterPro" id="IPR035965">
    <property type="entry name" value="PAS-like_dom_sf"/>
</dbReference>
<dbReference type="SUPFAM" id="SSF55785">
    <property type="entry name" value="PYP-like sensor domain (PAS domain)"/>
    <property type="match status" value="2"/>
</dbReference>
<keyword evidence="6" id="KW-0418">Kinase</keyword>
<dbReference type="CDD" id="cd06225">
    <property type="entry name" value="HAMP"/>
    <property type="match status" value="1"/>
</dbReference>
<evidence type="ECO:0000256" key="6">
    <source>
        <dbReference type="ARBA" id="ARBA00022777"/>
    </source>
</evidence>
<evidence type="ECO:0000313" key="13">
    <source>
        <dbReference type="Proteomes" id="UP001596084"/>
    </source>
</evidence>
<dbReference type="EMBL" id="JBHSMX010000020">
    <property type="protein sequence ID" value="MFC5521838.1"/>
    <property type="molecule type" value="Genomic_DNA"/>
</dbReference>
<dbReference type="Pfam" id="PF00672">
    <property type="entry name" value="HAMP"/>
    <property type="match status" value="1"/>
</dbReference>
<evidence type="ECO:0000256" key="7">
    <source>
        <dbReference type="ARBA" id="ARBA00023136"/>
    </source>
</evidence>
<evidence type="ECO:0000256" key="5">
    <source>
        <dbReference type="ARBA" id="ARBA00022679"/>
    </source>
</evidence>
<dbReference type="SMART" id="SM00091">
    <property type="entry name" value="PAS"/>
    <property type="match status" value="2"/>
</dbReference>
<dbReference type="PROSITE" id="PS50109">
    <property type="entry name" value="HIS_KIN"/>
    <property type="match status" value="1"/>
</dbReference>
<dbReference type="InterPro" id="IPR004358">
    <property type="entry name" value="Sig_transdc_His_kin-like_C"/>
</dbReference>
<dbReference type="SMART" id="SM00086">
    <property type="entry name" value="PAC"/>
    <property type="match status" value="2"/>
</dbReference>
<dbReference type="SUPFAM" id="SSF55781">
    <property type="entry name" value="GAF domain-like"/>
    <property type="match status" value="2"/>
</dbReference>
<dbReference type="Gene3D" id="3.30.450.20">
    <property type="entry name" value="PAS domain"/>
    <property type="match status" value="3"/>
</dbReference>
<feature type="domain" description="PAC" evidence="10">
    <location>
        <begin position="909"/>
        <end position="961"/>
    </location>
</feature>
<dbReference type="SUPFAM" id="SSF55874">
    <property type="entry name" value="ATPase domain of HSP90 chaperone/DNA topoisomerase II/histidine kinase"/>
    <property type="match status" value="1"/>
</dbReference>
<evidence type="ECO:0000259" key="11">
    <source>
        <dbReference type="PROSITE" id="PS50885"/>
    </source>
</evidence>
<dbReference type="CDD" id="cd00082">
    <property type="entry name" value="HisKA"/>
    <property type="match status" value="1"/>
</dbReference>
<dbReference type="InterPro" id="IPR003660">
    <property type="entry name" value="HAMP_dom"/>
</dbReference>
<proteinExistence type="predicted"/>
<evidence type="ECO:0000256" key="3">
    <source>
        <dbReference type="ARBA" id="ARBA00012438"/>
    </source>
</evidence>
<dbReference type="Pfam" id="PF00512">
    <property type="entry name" value="HisKA"/>
    <property type="match status" value="1"/>
</dbReference>
<feature type="domain" description="HAMP" evidence="11">
    <location>
        <begin position="291"/>
        <end position="345"/>
    </location>
</feature>
<dbReference type="InterPro" id="IPR029016">
    <property type="entry name" value="GAF-like_dom_sf"/>
</dbReference>
<evidence type="ECO:0000256" key="4">
    <source>
        <dbReference type="ARBA" id="ARBA00022553"/>
    </source>
</evidence>